<dbReference type="Proteomes" id="UP000250235">
    <property type="component" value="Unassembled WGS sequence"/>
</dbReference>
<evidence type="ECO:0000256" key="2">
    <source>
        <dbReference type="ARBA" id="ARBA00004906"/>
    </source>
</evidence>
<evidence type="ECO:0000313" key="8">
    <source>
        <dbReference type="Proteomes" id="UP000250235"/>
    </source>
</evidence>
<dbReference type="PANTHER" id="PTHR13382:SF58">
    <property type="entry name" value="F-BOX_LRR PROTEIN"/>
    <property type="match status" value="1"/>
</dbReference>
<dbReference type="SUPFAM" id="SSF52047">
    <property type="entry name" value="RNI-like"/>
    <property type="match status" value="2"/>
</dbReference>
<reference evidence="7 8" key="1">
    <citation type="journal article" date="2015" name="Proc. Natl. Acad. Sci. U.S.A.">
        <title>The resurrection genome of Boea hygrometrica: A blueprint for survival of dehydration.</title>
        <authorList>
            <person name="Xiao L."/>
            <person name="Yang G."/>
            <person name="Zhang L."/>
            <person name="Yang X."/>
            <person name="Zhao S."/>
            <person name="Ji Z."/>
            <person name="Zhou Q."/>
            <person name="Hu M."/>
            <person name="Wang Y."/>
            <person name="Chen M."/>
            <person name="Xu Y."/>
            <person name="Jin H."/>
            <person name="Xiao X."/>
            <person name="Hu G."/>
            <person name="Bao F."/>
            <person name="Hu Y."/>
            <person name="Wan P."/>
            <person name="Li L."/>
            <person name="Deng X."/>
            <person name="Kuang T."/>
            <person name="Xiang C."/>
            <person name="Zhu J.K."/>
            <person name="Oliver M.J."/>
            <person name="He Y."/>
        </authorList>
    </citation>
    <scope>NUCLEOTIDE SEQUENCE [LARGE SCALE GENOMIC DNA]</scope>
    <source>
        <strain evidence="8">cv. XS01</strain>
    </source>
</reference>
<dbReference type="InterPro" id="IPR050648">
    <property type="entry name" value="F-box_LRR-repeat"/>
</dbReference>
<keyword evidence="5" id="KW-0539">Nucleus</keyword>
<keyword evidence="8" id="KW-1185">Reference proteome</keyword>
<dbReference type="Gene3D" id="3.80.10.10">
    <property type="entry name" value="Ribonuclease Inhibitor"/>
    <property type="match status" value="4"/>
</dbReference>
<dbReference type="SMART" id="SM00367">
    <property type="entry name" value="LRR_CC"/>
    <property type="match status" value="14"/>
</dbReference>
<dbReference type="FunFam" id="3.80.10.10:FF:000595">
    <property type="entry name" value="EIN3-binding F-box protein 1"/>
    <property type="match status" value="1"/>
</dbReference>
<dbReference type="GO" id="GO:0006511">
    <property type="term" value="P:ubiquitin-dependent protein catabolic process"/>
    <property type="evidence" value="ECO:0007669"/>
    <property type="project" value="UniProtKB-ARBA"/>
</dbReference>
<evidence type="ECO:0000256" key="5">
    <source>
        <dbReference type="ARBA" id="ARBA00023242"/>
    </source>
</evidence>
<comment type="subcellular location">
    <subcellularLocation>
        <location evidence="1">Nucleus</location>
    </subcellularLocation>
</comment>
<name>A0A2Z7AAZ7_9LAMI</name>
<dbReference type="FunFam" id="3.80.10.10:FF:000451">
    <property type="entry name" value="EIN3-binding F-box protein 1"/>
    <property type="match status" value="1"/>
</dbReference>
<protein>
    <submittedName>
        <fullName evidence="7">Ein3-binding f-box protein 4</fullName>
    </submittedName>
</protein>
<gene>
    <name evidence="7" type="ORF">F511_31719</name>
</gene>
<dbReference type="GO" id="GO:0005737">
    <property type="term" value="C:cytoplasm"/>
    <property type="evidence" value="ECO:0007669"/>
    <property type="project" value="TreeGrafter"/>
</dbReference>
<evidence type="ECO:0000256" key="4">
    <source>
        <dbReference type="ARBA" id="ARBA00022786"/>
    </source>
</evidence>
<sequence length="555" mass="58253">MILCSIRITAPSETHFQDGKSDRMNVDTSSNRVECVATDYGLDGYLTRCVEGKKATDVRLAAIAVATSTRGGLGKLSIRGSSSPPGVTNNGLSAIAHCCPSLRALSLWNLHSVGDEGLHEISRNCHSLVKLDVSECSSISNDGLAAIAKSCPNLASITIESCPRIGNEGLQAIGRYCPNLHSVTIKDCPLVGDQGVSGLVSSGCSVLSKVKLQGLGISDYSLAVIGRCGNAISCLVLAGLHNVSQKGFWVMGNALGLRMLSTLMVTSCRGITDLSLEALGKGCPNLKHASIRKCCFVSDHGIVAFSKAARLLENLVLEECNRITKIGFLNAISGSYSKLKSVSLVKCMGIKDFDHMDFPTFSPCQYLRSLSIRSCPGFGSGSLAVVGKICPKLHNLDLSGLSGITDSCLIPLLESCGSGLSKVNLSGCSSLSDELVLALARLHGGMLELVNLDGCKKITDASLVALADSCPLLNELDVSRCTITDSGVAALARGLQPNLQILALSGCANVSDKSVPALEKLGSKLVGLNLQHCPSITSSKIDLLTENLWRCDVLS</sequence>
<keyword evidence="3" id="KW-0936">Ethylene signaling pathway</keyword>
<accession>A0A2Z7AAZ7</accession>
<keyword evidence="4" id="KW-0833">Ubl conjugation pathway</keyword>
<dbReference type="InterPro" id="IPR057207">
    <property type="entry name" value="FBXL15_LRR"/>
</dbReference>
<dbReference type="GO" id="GO:0010105">
    <property type="term" value="P:negative regulation of ethylene-activated signaling pathway"/>
    <property type="evidence" value="ECO:0007669"/>
    <property type="project" value="UniProtKB-ARBA"/>
</dbReference>
<evidence type="ECO:0000256" key="3">
    <source>
        <dbReference type="ARBA" id="ARBA00022745"/>
    </source>
</evidence>
<evidence type="ECO:0000259" key="6">
    <source>
        <dbReference type="Pfam" id="PF25372"/>
    </source>
</evidence>
<dbReference type="FunFam" id="3.80.10.10:FF:000473">
    <property type="entry name" value="EIN3-binding F-box protein 1"/>
    <property type="match status" value="1"/>
</dbReference>
<dbReference type="AlphaFoldDB" id="A0A2Z7AAZ7"/>
<evidence type="ECO:0000256" key="1">
    <source>
        <dbReference type="ARBA" id="ARBA00004123"/>
    </source>
</evidence>
<comment type="pathway">
    <text evidence="2">Protein modification; protein ubiquitination.</text>
</comment>
<dbReference type="Pfam" id="PF25372">
    <property type="entry name" value="DUF7885"/>
    <property type="match status" value="2"/>
</dbReference>
<dbReference type="GO" id="GO:0009873">
    <property type="term" value="P:ethylene-activated signaling pathway"/>
    <property type="evidence" value="ECO:0007669"/>
    <property type="project" value="UniProtKB-KW"/>
</dbReference>
<dbReference type="PANTHER" id="PTHR13382">
    <property type="entry name" value="MITOCHONDRIAL ATP SYNTHASE COUPLING FACTOR B"/>
    <property type="match status" value="1"/>
</dbReference>
<feature type="domain" description="F-box/LRR-repeat protein 15-like leucin rich repeat" evidence="6">
    <location>
        <begin position="86"/>
        <end position="322"/>
    </location>
</feature>
<dbReference type="OrthoDB" id="550575at2759"/>
<dbReference type="InterPro" id="IPR006553">
    <property type="entry name" value="Leu-rich_rpt_Cys-con_subtyp"/>
</dbReference>
<organism evidence="7 8">
    <name type="scientific">Dorcoceras hygrometricum</name>
    <dbReference type="NCBI Taxonomy" id="472368"/>
    <lineage>
        <taxon>Eukaryota</taxon>
        <taxon>Viridiplantae</taxon>
        <taxon>Streptophyta</taxon>
        <taxon>Embryophyta</taxon>
        <taxon>Tracheophyta</taxon>
        <taxon>Spermatophyta</taxon>
        <taxon>Magnoliopsida</taxon>
        <taxon>eudicotyledons</taxon>
        <taxon>Gunneridae</taxon>
        <taxon>Pentapetalae</taxon>
        <taxon>asterids</taxon>
        <taxon>lamiids</taxon>
        <taxon>Lamiales</taxon>
        <taxon>Gesneriaceae</taxon>
        <taxon>Didymocarpoideae</taxon>
        <taxon>Trichosporeae</taxon>
        <taxon>Loxocarpinae</taxon>
        <taxon>Dorcoceras</taxon>
    </lineage>
</organism>
<feature type="domain" description="F-box/LRR-repeat protein 15-like leucin rich repeat" evidence="6">
    <location>
        <begin position="416"/>
        <end position="546"/>
    </location>
</feature>
<dbReference type="InterPro" id="IPR032675">
    <property type="entry name" value="LRR_dom_sf"/>
</dbReference>
<proteinExistence type="predicted"/>
<dbReference type="EMBL" id="KV017184">
    <property type="protein sequence ID" value="KZV18880.1"/>
    <property type="molecule type" value="Genomic_DNA"/>
</dbReference>
<evidence type="ECO:0000313" key="7">
    <source>
        <dbReference type="EMBL" id="KZV18880.1"/>
    </source>
</evidence>
<dbReference type="GO" id="GO:0005634">
    <property type="term" value="C:nucleus"/>
    <property type="evidence" value="ECO:0007669"/>
    <property type="project" value="UniProtKB-SubCell"/>
</dbReference>